<dbReference type="RefSeq" id="WP_083479969.1">
    <property type="nucleotide sequence ID" value="NZ_LKET01000039.1"/>
</dbReference>
<dbReference type="InterPro" id="IPR029063">
    <property type="entry name" value="SAM-dependent_MTases_sf"/>
</dbReference>
<dbReference type="GO" id="GO:0032259">
    <property type="term" value="P:methylation"/>
    <property type="evidence" value="ECO:0007669"/>
    <property type="project" value="UniProtKB-KW"/>
</dbReference>
<sequence>MKTSIIILAYDKLDYTKLCIESIRKYTNPGEYEIIVAGEKPNIDTKSWFKEQNDIVTIFNEDNMKFSRVINDGIKIASGDNILLLDNDTVVTPRWLDNLTTCLYNLKKNGAVGAVTNSGPYYQVIDAACKNVDEAADFAEQYNRSNPDLWEEKLRLNGFCLLIKKEVIDKVGLLDERFTPGICEADDYSFRIRIAGYSLVLCKDTFIYHFNTNIFNYQLIVENEKKFEEKWKFNLRYSTGVRQEIINLIDTPKDKKINVLEIGCACGGTLLKIRDIYKNADIYGIELNIGAAQIAQSFAEIKKGDIENEPLDYPDNFFDYIIFADVLEHLNNPWVVLTNIKKCIKPEGCVLASIPNIMHYSVLRGLINGYWTYEEAGILDRTHLRFFTLNEIDKMFKDTGYQILACFWTLLYKTAADENFISQLNELTGKNLTSQYEAYQYIIKAKNIAGVEDTLSKALTETNIKEDKNANRDLKFLLRRIENGVKTQESMEKVIELINNKKYMDDIVAVIMNDIIEREKIISLVWLECCKYGLFDNAMELRKKYHAY</sequence>
<dbReference type="CDD" id="cd02440">
    <property type="entry name" value="AdoMet_MTases"/>
    <property type="match status" value="1"/>
</dbReference>
<gene>
    <name evidence="6" type="primary">ubiG_3</name>
    <name evidence="6" type="ORF">OXPF_28590</name>
</gene>
<dbReference type="SUPFAM" id="SSF53448">
    <property type="entry name" value="Nucleotide-diphospho-sugar transferases"/>
    <property type="match status" value="1"/>
</dbReference>
<dbReference type="EMBL" id="LKET01000039">
    <property type="protein sequence ID" value="KPU43418.1"/>
    <property type="molecule type" value="Genomic_DNA"/>
</dbReference>
<dbReference type="PANTHER" id="PTHR43179:SF12">
    <property type="entry name" value="GALACTOFURANOSYLTRANSFERASE GLFT2"/>
    <property type="match status" value="1"/>
</dbReference>
<evidence type="ECO:0000313" key="7">
    <source>
        <dbReference type="Proteomes" id="UP000050326"/>
    </source>
</evidence>
<accession>A0A0P8WLS2</accession>
<dbReference type="PATRIC" id="fig|36849.3.peg.3023"/>
<dbReference type="GO" id="GO:0016757">
    <property type="term" value="F:glycosyltransferase activity"/>
    <property type="evidence" value="ECO:0007669"/>
    <property type="project" value="UniProtKB-KW"/>
</dbReference>
<dbReference type="PANTHER" id="PTHR43179">
    <property type="entry name" value="RHAMNOSYLTRANSFERASE WBBL"/>
    <property type="match status" value="1"/>
</dbReference>
<dbReference type="OrthoDB" id="9771846at2"/>
<name>A0A0P8WLS2_9CLOT</name>
<keyword evidence="6" id="KW-0830">Ubiquinone</keyword>
<dbReference type="Gene3D" id="3.40.50.150">
    <property type="entry name" value="Vaccinia Virus protein VP39"/>
    <property type="match status" value="1"/>
</dbReference>
<keyword evidence="7" id="KW-1185">Reference proteome</keyword>
<dbReference type="EC" id="2.1.1.64" evidence="6"/>
<organism evidence="6 7">
    <name type="scientific">Oxobacter pfennigii</name>
    <dbReference type="NCBI Taxonomy" id="36849"/>
    <lineage>
        <taxon>Bacteria</taxon>
        <taxon>Bacillati</taxon>
        <taxon>Bacillota</taxon>
        <taxon>Clostridia</taxon>
        <taxon>Eubacteriales</taxon>
        <taxon>Clostridiaceae</taxon>
        <taxon>Oxobacter</taxon>
    </lineage>
</organism>
<protein>
    <submittedName>
        <fullName evidence="6">Ubiquinone biosynthesis O-methyltransferase</fullName>
        <ecNumber evidence="6">2.1.1.222</ecNumber>
        <ecNumber evidence="6">2.1.1.64</ecNumber>
    </submittedName>
</protein>
<keyword evidence="6" id="KW-0489">Methyltransferase</keyword>
<dbReference type="GO" id="GO:0102208">
    <property type="term" value="F:2-polyprenyl-6-hydroxyphenol methylase activity"/>
    <property type="evidence" value="ECO:0007669"/>
    <property type="project" value="UniProtKB-EC"/>
</dbReference>
<comment type="caution">
    <text evidence="6">The sequence shown here is derived from an EMBL/GenBank/DDBJ whole genome shotgun (WGS) entry which is preliminary data.</text>
</comment>
<comment type="similarity">
    <text evidence="2">Belongs to the glycosyltransferase 2 family.</text>
</comment>
<evidence type="ECO:0000259" key="5">
    <source>
        <dbReference type="Pfam" id="PF00535"/>
    </source>
</evidence>
<feature type="domain" description="Glycosyltransferase 2-like" evidence="5">
    <location>
        <begin position="4"/>
        <end position="117"/>
    </location>
</feature>
<comment type="pathway">
    <text evidence="1">Cell wall biogenesis; cell wall polysaccharide biosynthesis.</text>
</comment>
<dbReference type="STRING" id="36849.OXPF_28590"/>
<dbReference type="InterPro" id="IPR001173">
    <property type="entry name" value="Glyco_trans_2-like"/>
</dbReference>
<evidence type="ECO:0000313" key="6">
    <source>
        <dbReference type="EMBL" id="KPU43418.1"/>
    </source>
</evidence>
<dbReference type="InterPro" id="IPR029044">
    <property type="entry name" value="Nucleotide-diphossugar_trans"/>
</dbReference>
<evidence type="ECO:0000256" key="1">
    <source>
        <dbReference type="ARBA" id="ARBA00004776"/>
    </source>
</evidence>
<keyword evidence="4 6" id="KW-0808">Transferase</keyword>
<evidence type="ECO:0000256" key="4">
    <source>
        <dbReference type="ARBA" id="ARBA00022679"/>
    </source>
</evidence>
<dbReference type="Gene3D" id="3.90.550.10">
    <property type="entry name" value="Spore Coat Polysaccharide Biosynthesis Protein SpsA, Chain A"/>
    <property type="match status" value="1"/>
</dbReference>
<dbReference type="Proteomes" id="UP000050326">
    <property type="component" value="Unassembled WGS sequence"/>
</dbReference>
<evidence type="ECO:0000256" key="3">
    <source>
        <dbReference type="ARBA" id="ARBA00022676"/>
    </source>
</evidence>
<dbReference type="Pfam" id="PF13489">
    <property type="entry name" value="Methyltransf_23"/>
    <property type="match status" value="1"/>
</dbReference>
<proteinExistence type="inferred from homology"/>
<keyword evidence="3" id="KW-0328">Glycosyltransferase</keyword>
<dbReference type="Pfam" id="PF00535">
    <property type="entry name" value="Glycos_transf_2"/>
    <property type="match status" value="1"/>
</dbReference>
<dbReference type="SUPFAM" id="SSF53335">
    <property type="entry name" value="S-adenosyl-L-methionine-dependent methyltransferases"/>
    <property type="match status" value="1"/>
</dbReference>
<evidence type="ECO:0000256" key="2">
    <source>
        <dbReference type="ARBA" id="ARBA00006739"/>
    </source>
</evidence>
<dbReference type="EC" id="2.1.1.222" evidence="6"/>
<dbReference type="GO" id="GO:0061542">
    <property type="term" value="F:3-demethylubiquinol 3-O-methyltransferase activity"/>
    <property type="evidence" value="ECO:0007669"/>
    <property type="project" value="UniProtKB-EC"/>
</dbReference>
<dbReference type="AlphaFoldDB" id="A0A0P8WLS2"/>
<reference evidence="6 7" key="1">
    <citation type="submission" date="2015-09" db="EMBL/GenBank/DDBJ databases">
        <title>Genome sequence of Oxobacter pfennigii DSM 3222.</title>
        <authorList>
            <person name="Poehlein A."/>
            <person name="Bengelsdorf F.R."/>
            <person name="Schiel-Bengelsdorf B."/>
            <person name="Duerre P."/>
            <person name="Daniel R."/>
        </authorList>
    </citation>
    <scope>NUCLEOTIDE SEQUENCE [LARGE SCALE GENOMIC DNA]</scope>
    <source>
        <strain evidence="6 7">DSM 3222</strain>
    </source>
</reference>